<dbReference type="EMBL" id="KK107141">
    <property type="protein sequence ID" value="EZA57618.1"/>
    <property type="molecule type" value="Genomic_DNA"/>
</dbReference>
<protein>
    <submittedName>
        <fullName evidence="1">Putative nuclease HARBI1</fullName>
    </submittedName>
</protein>
<reference evidence="1 2" key="1">
    <citation type="journal article" date="2014" name="Curr. Biol.">
        <title>The genome of the clonal raider ant Cerapachys biroi.</title>
        <authorList>
            <person name="Oxley P.R."/>
            <person name="Ji L."/>
            <person name="Fetter-Pruneda I."/>
            <person name="McKenzie S.K."/>
            <person name="Li C."/>
            <person name="Hu H."/>
            <person name="Zhang G."/>
            <person name="Kronauer D.J."/>
        </authorList>
    </citation>
    <scope>NUCLEOTIDE SEQUENCE [LARGE SCALE GENOMIC DNA]</scope>
</reference>
<dbReference type="AlphaFoldDB" id="A0A026WNW0"/>
<accession>A0A026WNW0</accession>
<dbReference type="Gene3D" id="3.30.420.10">
    <property type="entry name" value="Ribonuclease H-like superfamily/Ribonuclease H"/>
    <property type="match status" value="1"/>
</dbReference>
<dbReference type="STRING" id="2015173.A0A026WNW0"/>
<dbReference type="OrthoDB" id="6581538at2759"/>
<dbReference type="PANTHER" id="PTHR47326">
    <property type="entry name" value="TRANSPOSABLE ELEMENT TC3 TRANSPOSASE-LIKE PROTEIN"/>
    <property type="match status" value="1"/>
</dbReference>
<dbReference type="GO" id="GO:0003676">
    <property type="term" value="F:nucleic acid binding"/>
    <property type="evidence" value="ECO:0007669"/>
    <property type="project" value="InterPro"/>
</dbReference>
<evidence type="ECO:0000313" key="1">
    <source>
        <dbReference type="EMBL" id="EZA57618.1"/>
    </source>
</evidence>
<dbReference type="PANTHER" id="PTHR47326:SF1">
    <property type="entry name" value="HTH PSQ-TYPE DOMAIN-CONTAINING PROTEIN"/>
    <property type="match status" value="1"/>
</dbReference>
<name>A0A026WNW0_OOCBI</name>
<proteinExistence type="predicted"/>
<gene>
    <name evidence="1" type="ORF">X777_02186</name>
</gene>
<keyword evidence="2" id="KW-1185">Reference proteome</keyword>
<sequence length="250" mass="29296">MAEGYLVWNLLILEERIRIMERKIERRLLHDAQNPLELLYNEFHAAFRVNKELLMNLTNILRPHLQPERRSGLALEIQVLVAIQFFANENYQRPAGNQCEFALSQPSTSRCIRKVTRLINIYLLQQWIKFPITQLKRTIVQDKFVRALQPFPGAIGAINCTYINNLVPRIHEEAYVNHHGNHSLNVQTWGMLKNTVYNDVPTTQENMRERILNACGSINSEMIERVRVSFVHRIRICIEVGGHHFEHLLK</sequence>
<dbReference type="OMA" id="ILACCKN"/>
<organism evidence="1 2">
    <name type="scientific">Ooceraea biroi</name>
    <name type="common">Clonal raider ant</name>
    <name type="synonym">Cerapachys biroi</name>
    <dbReference type="NCBI Taxonomy" id="2015173"/>
    <lineage>
        <taxon>Eukaryota</taxon>
        <taxon>Metazoa</taxon>
        <taxon>Ecdysozoa</taxon>
        <taxon>Arthropoda</taxon>
        <taxon>Hexapoda</taxon>
        <taxon>Insecta</taxon>
        <taxon>Pterygota</taxon>
        <taxon>Neoptera</taxon>
        <taxon>Endopterygota</taxon>
        <taxon>Hymenoptera</taxon>
        <taxon>Apocrita</taxon>
        <taxon>Aculeata</taxon>
        <taxon>Formicoidea</taxon>
        <taxon>Formicidae</taxon>
        <taxon>Dorylinae</taxon>
        <taxon>Ooceraea</taxon>
    </lineage>
</organism>
<dbReference type="Proteomes" id="UP000053097">
    <property type="component" value="Unassembled WGS sequence"/>
</dbReference>
<evidence type="ECO:0000313" key="2">
    <source>
        <dbReference type="Proteomes" id="UP000053097"/>
    </source>
</evidence>
<dbReference type="InterPro" id="IPR036397">
    <property type="entry name" value="RNaseH_sf"/>
</dbReference>